<gene>
    <name evidence="1" type="ORF">EUBHAL_00069</name>
</gene>
<organism evidence="1 2">
    <name type="scientific">Anaerobutyricum hallii DSM 3353</name>
    <dbReference type="NCBI Taxonomy" id="411469"/>
    <lineage>
        <taxon>Bacteria</taxon>
        <taxon>Bacillati</taxon>
        <taxon>Bacillota</taxon>
        <taxon>Clostridia</taxon>
        <taxon>Lachnospirales</taxon>
        <taxon>Lachnospiraceae</taxon>
        <taxon>Anaerobutyricum</taxon>
    </lineage>
</organism>
<evidence type="ECO:0000313" key="1">
    <source>
        <dbReference type="EMBL" id="EEG38036.1"/>
    </source>
</evidence>
<dbReference type="EMBL" id="ACEP01000005">
    <property type="protein sequence ID" value="EEG38036.1"/>
    <property type="molecule type" value="Genomic_DNA"/>
</dbReference>
<protein>
    <submittedName>
        <fullName evidence="1">Uncharacterized protein</fullName>
    </submittedName>
</protein>
<accession>C0ERR0</accession>
<evidence type="ECO:0000313" key="2">
    <source>
        <dbReference type="Proteomes" id="UP000003174"/>
    </source>
</evidence>
<name>C0ERR0_9FIRM</name>
<sequence length="54" mass="6431">MKILIKNFFIILLQSKEDCDKINTYRTRNALAKQLSNNIDNLNGGMKLWQRKLY</sequence>
<proteinExistence type="predicted"/>
<reference evidence="1 2" key="2">
    <citation type="submission" date="2009-02" db="EMBL/GenBank/DDBJ databases">
        <title>Draft genome sequence of Eubacterium hallii (DSM 3353).</title>
        <authorList>
            <person name="Sudarsanam P."/>
            <person name="Ley R."/>
            <person name="Guruge J."/>
            <person name="Turnbaugh P.J."/>
            <person name="Mahowald M."/>
            <person name="Liep D."/>
            <person name="Gordon J."/>
        </authorList>
    </citation>
    <scope>NUCLEOTIDE SEQUENCE [LARGE SCALE GENOMIC DNA]</scope>
    <source>
        <strain evidence="1 2">DSM 3353</strain>
    </source>
</reference>
<dbReference type="AlphaFoldDB" id="C0ERR0"/>
<comment type="caution">
    <text evidence="1">The sequence shown here is derived from an EMBL/GenBank/DDBJ whole genome shotgun (WGS) entry which is preliminary data.</text>
</comment>
<reference evidence="1 2" key="1">
    <citation type="submission" date="2009-01" db="EMBL/GenBank/DDBJ databases">
        <authorList>
            <person name="Fulton L."/>
            <person name="Clifton S."/>
            <person name="Fulton B."/>
            <person name="Xu J."/>
            <person name="Minx P."/>
            <person name="Pepin K.H."/>
            <person name="Johnson M."/>
            <person name="Bhonagiri V."/>
            <person name="Nash W.E."/>
            <person name="Mardis E.R."/>
            <person name="Wilson R.K."/>
        </authorList>
    </citation>
    <scope>NUCLEOTIDE SEQUENCE [LARGE SCALE GENOMIC DNA]</scope>
    <source>
        <strain evidence="1 2">DSM 3353</strain>
    </source>
</reference>
<dbReference type="Proteomes" id="UP000003174">
    <property type="component" value="Unassembled WGS sequence"/>
</dbReference>